<dbReference type="AlphaFoldDB" id="A0A7W4WFP8"/>
<keyword evidence="2" id="KW-1185">Reference proteome</keyword>
<dbReference type="SUPFAM" id="SSF53474">
    <property type="entry name" value="alpha/beta-Hydrolases"/>
    <property type="match status" value="1"/>
</dbReference>
<comment type="caution">
    <text evidence="1">The sequence shown here is derived from an EMBL/GenBank/DDBJ whole genome shotgun (WGS) entry which is preliminary data.</text>
</comment>
<dbReference type="Gene3D" id="3.40.50.1820">
    <property type="entry name" value="alpha/beta hydrolase"/>
    <property type="match status" value="1"/>
</dbReference>
<gene>
    <name evidence="1" type="ORF">FHS09_004237</name>
</gene>
<protein>
    <submittedName>
        <fullName evidence="1">Pimeloyl-ACP methyl ester carboxylesterase</fullName>
    </submittedName>
</protein>
<evidence type="ECO:0000313" key="2">
    <source>
        <dbReference type="Proteomes" id="UP000535937"/>
    </source>
</evidence>
<sequence length="243" mass="26705">MEKDNPANLVMLPGLDGTGILFRPLLAALPKWVRPRVIAYPKDQQLSIAEYADLVARQLPHGGFTLLAESFSGLVALELMARKLPGLKSILFVVTFAAPPRPRLLNLARRLPGTGSVIRIAPDFLLQHFCLGKNASATELSLLREALAEVHPAILRHRLSLIASCQPLEIKPQQPPCHYLQAARDRLVPPTAARWFGVHLESCQLDSLEGPHLLLQTRPKACAEWIAGKIRPLAEPADDMASQ</sequence>
<reference evidence="1 2" key="1">
    <citation type="submission" date="2020-08" db="EMBL/GenBank/DDBJ databases">
        <title>Genomic Encyclopedia of Type Strains, Phase III (KMG-III): the genomes of soil and plant-associated and newly described type strains.</title>
        <authorList>
            <person name="Whitman W."/>
        </authorList>
    </citation>
    <scope>NUCLEOTIDE SEQUENCE [LARGE SCALE GENOMIC DNA]</scope>
    <source>
        <strain evidence="1 2">CECT 8799</strain>
    </source>
</reference>
<dbReference type="EMBL" id="JACHWZ010000029">
    <property type="protein sequence ID" value="MBB3063379.1"/>
    <property type="molecule type" value="Genomic_DNA"/>
</dbReference>
<dbReference type="InterPro" id="IPR029058">
    <property type="entry name" value="AB_hydrolase_fold"/>
</dbReference>
<organism evidence="1 2">
    <name type="scientific">Microbulbifer rhizosphaerae</name>
    <dbReference type="NCBI Taxonomy" id="1562603"/>
    <lineage>
        <taxon>Bacteria</taxon>
        <taxon>Pseudomonadati</taxon>
        <taxon>Pseudomonadota</taxon>
        <taxon>Gammaproteobacteria</taxon>
        <taxon>Cellvibrionales</taxon>
        <taxon>Microbulbiferaceae</taxon>
        <taxon>Microbulbifer</taxon>
    </lineage>
</organism>
<name>A0A7W4WFP8_9GAMM</name>
<proteinExistence type="predicted"/>
<dbReference type="RefSeq" id="WP_183463500.1">
    <property type="nucleotide sequence ID" value="NZ_JACHWZ010000029.1"/>
</dbReference>
<dbReference type="Proteomes" id="UP000535937">
    <property type="component" value="Unassembled WGS sequence"/>
</dbReference>
<evidence type="ECO:0000313" key="1">
    <source>
        <dbReference type="EMBL" id="MBB3063379.1"/>
    </source>
</evidence>
<accession>A0A7W4WFP8</accession>